<name>A0A645JJ26_9ZZZZ</name>
<sequence length="82" mass="9301">MVPKGAEASTIIYSLVETAKENDLDPYRYLTWLMREATKLDMSDAQQAARLMPVNAPVECRAKKAFDANSTGYVIRFWIISK</sequence>
<reference evidence="2" key="1">
    <citation type="submission" date="2019-08" db="EMBL/GenBank/DDBJ databases">
        <authorList>
            <person name="Kucharzyk K."/>
            <person name="Murdoch R.W."/>
            <person name="Higgins S."/>
            <person name="Loffler F."/>
        </authorList>
    </citation>
    <scope>NUCLEOTIDE SEQUENCE</scope>
</reference>
<dbReference type="Pfam" id="PF13817">
    <property type="entry name" value="DDE_Tnp_IS66_C"/>
    <property type="match status" value="1"/>
</dbReference>
<dbReference type="InterPro" id="IPR039552">
    <property type="entry name" value="IS66_C"/>
</dbReference>
<evidence type="ECO:0000313" key="2">
    <source>
        <dbReference type="EMBL" id="MPN63347.1"/>
    </source>
</evidence>
<protein>
    <recommendedName>
        <fullName evidence="1">Transposase IS66 C-terminal domain-containing protein</fullName>
    </recommendedName>
</protein>
<dbReference type="AlphaFoldDB" id="A0A645JJ26"/>
<accession>A0A645JJ26</accession>
<proteinExistence type="predicted"/>
<comment type="caution">
    <text evidence="2">The sequence shown here is derived from an EMBL/GenBank/DDBJ whole genome shotgun (WGS) entry which is preliminary data.</text>
</comment>
<feature type="domain" description="Transposase IS66 C-terminal" evidence="1">
    <location>
        <begin position="14"/>
        <end position="53"/>
    </location>
</feature>
<dbReference type="EMBL" id="VSSQ01142617">
    <property type="protein sequence ID" value="MPN63347.1"/>
    <property type="molecule type" value="Genomic_DNA"/>
</dbReference>
<evidence type="ECO:0000259" key="1">
    <source>
        <dbReference type="Pfam" id="PF13817"/>
    </source>
</evidence>
<gene>
    <name evidence="2" type="ORF">SDC9_211105</name>
</gene>
<organism evidence="2">
    <name type="scientific">bioreactor metagenome</name>
    <dbReference type="NCBI Taxonomy" id="1076179"/>
    <lineage>
        <taxon>unclassified sequences</taxon>
        <taxon>metagenomes</taxon>
        <taxon>ecological metagenomes</taxon>
    </lineage>
</organism>